<keyword evidence="2" id="KW-1185">Reference proteome</keyword>
<protein>
    <submittedName>
        <fullName evidence="1">Uncharacterized protein</fullName>
    </submittedName>
</protein>
<gene>
    <name evidence="1" type="primary">g12378</name>
    <name evidence="1" type="ORF">NpPPO83_00012378</name>
</gene>
<organism evidence="1 2">
    <name type="scientific">Neofusicoccum parvum</name>
    <dbReference type="NCBI Taxonomy" id="310453"/>
    <lineage>
        <taxon>Eukaryota</taxon>
        <taxon>Fungi</taxon>
        <taxon>Dikarya</taxon>
        <taxon>Ascomycota</taxon>
        <taxon>Pezizomycotina</taxon>
        <taxon>Dothideomycetes</taxon>
        <taxon>Dothideomycetes incertae sedis</taxon>
        <taxon>Botryosphaeriales</taxon>
        <taxon>Botryosphaeriaceae</taxon>
        <taxon>Neofusicoccum</taxon>
    </lineage>
</organism>
<reference evidence="1" key="1">
    <citation type="submission" date="2024-09" db="EMBL/GenBank/DDBJ databases">
        <title>Draft Genome Sequences of Neofusicoccum parvum.</title>
        <authorList>
            <person name="Ashida A."/>
            <person name="Camagna M."/>
            <person name="Tanaka A."/>
            <person name="Takemoto D."/>
        </authorList>
    </citation>
    <scope>NUCLEOTIDE SEQUENCE</scope>
    <source>
        <strain evidence="1">PPO83</strain>
    </source>
</reference>
<accession>A0ACB5RNK1</accession>
<dbReference type="EMBL" id="BSXG01000001">
    <property type="protein sequence ID" value="GME22091.1"/>
    <property type="molecule type" value="Genomic_DNA"/>
</dbReference>
<comment type="caution">
    <text evidence="1">The sequence shown here is derived from an EMBL/GenBank/DDBJ whole genome shotgun (WGS) entry which is preliminary data.</text>
</comment>
<evidence type="ECO:0000313" key="2">
    <source>
        <dbReference type="Proteomes" id="UP001165186"/>
    </source>
</evidence>
<proteinExistence type="predicted"/>
<name>A0ACB5RNK1_9PEZI</name>
<sequence length="89" mass="9456">MPPASFSQLLQSLLSKVGLLRASEDPDKPPGRPASSQSVDAPAAAPAGRCSRRTTLSALDRIKTHATHVTPDDPPLCPRDVATRVEDEE</sequence>
<evidence type="ECO:0000313" key="1">
    <source>
        <dbReference type="EMBL" id="GME22091.1"/>
    </source>
</evidence>
<dbReference type="Proteomes" id="UP001165186">
    <property type="component" value="Unassembled WGS sequence"/>
</dbReference>